<keyword evidence="2 5" id="KW-0227">DNA damage</keyword>
<dbReference type="NCBIfam" id="TIGR00567">
    <property type="entry name" value="3mg"/>
    <property type="match status" value="1"/>
</dbReference>
<dbReference type="PANTHER" id="PTHR10429:SF0">
    <property type="entry name" value="DNA-3-METHYLADENINE GLYCOSYLASE"/>
    <property type="match status" value="1"/>
</dbReference>
<dbReference type="GO" id="GO:0003905">
    <property type="term" value="F:alkylbase DNA N-glycosylase activity"/>
    <property type="evidence" value="ECO:0007669"/>
    <property type="project" value="InterPro"/>
</dbReference>
<comment type="caution">
    <text evidence="6">The sequence shown here is derived from an EMBL/GenBank/DDBJ whole genome shotgun (WGS) entry which is preliminary data.</text>
</comment>
<organism evidence="6 7">
    <name type="scientific">Vagococcus allomyrinae</name>
    <dbReference type="NCBI Taxonomy" id="2794353"/>
    <lineage>
        <taxon>Bacteria</taxon>
        <taxon>Bacillati</taxon>
        <taxon>Bacillota</taxon>
        <taxon>Bacilli</taxon>
        <taxon>Lactobacillales</taxon>
        <taxon>Enterococcaceae</taxon>
        <taxon>Vagococcus</taxon>
    </lineage>
</organism>
<protein>
    <recommendedName>
        <fullName evidence="5">Putative 3-methyladenine DNA glycosylase</fullName>
        <ecNumber evidence="5">3.2.2.-</ecNumber>
    </recommendedName>
</protein>
<keyword evidence="7" id="KW-1185">Reference proteome</keyword>
<dbReference type="Gene3D" id="3.10.300.10">
    <property type="entry name" value="Methylpurine-DNA glycosylase (MPG)"/>
    <property type="match status" value="1"/>
</dbReference>
<dbReference type="EC" id="3.2.2.-" evidence="5"/>
<evidence type="ECO:0000256" key="2">
    <source>
        <dbReference type="ARBA" id="ARBA00022763"/>
    </source>
</evidence>
<dbReference type="HAMAP" id="MF_00527">
    <property type="entry name" value="3MGH"/>
    <property type="match status" value="1"/>
</dbReference>
<dbReference type="SUPFAM" id="SSF50486">
    <property type="entry name" value="FMT C-terminal domain-like"/>
    <property type="match status" value="1"/>
</dbReference>
<dbReference type="InterPro" id="IPR036995">
    <property type="entry name" value="MPG_sf"/>
</dbReference>
<evidence type="ECO:0000256" key="1">
    <source>
        <dbReference type="ARBA" id="ARBA00009232"/>
    </source>
</evidence>
<reference evidence="6" key="1">
    <citation type="submission" date="2020-12" db="EMBL/GenBank/DDBJ databases">
        <title>Vagococcus allomyrinae sp. nov. and Enterococcus lavae sp. nov., isolated from the larvae of Allomyrina dichotoma.</title>
        <authorList>
            <person name="Lee S.D."/>
        </authorList>
    </citation>
    <scope>NUCLEOTIDE SEQUENCE</scope>
    <source>
        <strain evidence="6">BWB3-3</strain>
    </source>
</reference>
<dbReference type="CDD" id="cd00540">
    <property type="entry name" value="AAG"/>
    <property type="match status" value="1"/>
</dbReference>
<dbReference type="Pfam" id="PF02245">
    <property type="entry name" value="Pur_DNA_glyco"/>
    <property type="match status" value="1"/>
</dbReference>
<keyword evidence="3 5" id="KW-0378">Hydrolase</keyword>
<evidence type="ECO:0000256" key="3">
    <source>
        <dbReference type="ARBA" id="ARBA00022801"/>
    </source>
</evidence>
<dbReference type="InterPro" id="IPR003180">
    <property type="entry name" value="MPG"/>
</dbReference>
<dbReference type="GO" id="GO:0003677">
    <property type="term" value="F:DNA binding"/>
    <property type="evidence" value="ECO:0007669"/>
    <property type="project" value="InterPro"/>
</dbReference>
<dbReference type="AlphaFoldDB" id="A0A940SWI4"/>
<dbReference type="RefSeq" id="WP_209531129.1">
    <property type="nucleotide sequence ID" value="NZ_JAEEGA010000015.1"/>
</dbReference>
<dbReference type="Proteomes" id="UP000674938">
    <property type="component" value="Unassembled WGS sequence"/>
</dbReference>
<dbReference type="PANTHER" id="PTHR10429">
    <property type="entry name" value="DNA-3-METHYLADENINE GLYCOSYLASE"/>
    <property type="match status" value="1"/>
</dbReference>
<gene>
    <name evidence="6" type="ORF">I6N95_20055</name>
</gene>
<dbReference type="InterPro" id="IPR011034">
    <property type="entry name" value="Formyl_transferase-like_C_sf"/>
</dbReference>
<comment type="similarity">
    <text evidence="1 5">Belongs to the DNA glycosylase MPG family.</text>
</comment>
<name>A0A940SWI4_9ENTE</name>
<keyword evidence="4 5" id="KW-0234">DNA repair</keyword>
<dbReference type="GO" id="GO:0006284">
    <property type="term" value="P:base-excision repair"/>
    <property type="evidence" value="ECO:0007669"/>
    <property type="project" value="InterPro"/>
</dbReference>
<evidence type="ECO:0000313" key="6">
    <source>
        <dbReference type="EMBL" id="MBP1043320.1"/>
    </source>
</evidence>
<proteinExistence type="inferred from homology"/>
<dbReference type="FunFam" id="3.10.300.10:FF:000001">
    <property type="entry name" value="Putative 3-methyladenine DNA glycosylase"/>
    <property type="match status" value="1"/>
</dbReference>
<accession>A0A940SWI4</accession>
<evidence type="ECO:0000313" key="7">
    <source>
        <dbReference type="Proteomes" id="UP000674938"/>
    </source>
</evidence>
<sequence length="202" mass="22626">MLDFVKATTVDTARSLLGQLLVYQSPQGLVSGYIVETEAYVGAEDEAAHSFQYKRTPKLESMYAIGGTIYIYTMHTHKMLNIVTKEVDEPQAVLIRALEPLENAELMIRNRHKGGIELTNGPGKLTKALGISTKLDGKRLGEELKILPESQRQPSAIKQSARIGIPNKGKWTIEPLRFYVAGHPYVSQMKKSEMLDLNQVWQ</sequence>
<evidence type="ECO:0000256" key="5">
    <source>
        <dbReference type="HAMAP-Rule" id="MF_00527"/>
    </source>
</evidence>
<dbReference type="EMBL" id="JAEEGA010000015">
    <property type="protein sequence ID" value="MBP1043320.1"/>
    <property type="molecule type" value="Genomic_DNA"/>
</dbReference>
<evidence type="ECO:0000256" key="4">
    <source>
        <dbReference type="ARBA" id="ARBA00023204"/>
    </source>
</evidence>